<dbReference type="GO" id="GO:0006508">
    <property type="term" value="P:proteolysis"/>
    <property type="evidence" value="ECO:0007669"/>
    <property type="project" value="UniProtKB-KW"/>
</dbReference>
<dbReference type="Proteomes" id="UP000631114">
    <property type="component" value="Unassembled WGS sequence"/>
</dbReference>
<dbReference type="PROSITE" id="PS51892">
    <property type="entry name" value="SUBTILASE"/>
    <property type="match status" value="1"/>
</dbReference>
<dbReference type="Gene3D" id="2.60.40.2310">
    <property type="match status" value="1"/>
</dbReference>
<feature type="domain" description="Peptidase S8/S53" evidence="8">
    <location>
        <begin position="55"/>
        <end position="434"/>
    </location>
</feature>
<accession>A0A835LDU8</accession>
<keyword evidence="4" id="KW-0378">Hydrolase</keyword>
<dbReference type="InterPro" id="IPR041469">
    <property type="entry name" value="Subtilisin-like_FN3"/>
</dbReference>
<comment type="similarity">
    <text evidence="1 7">Belongs to the peptidase S8 family.</text>
</comment>
<name>A0A835LDU8_9MAGN</name>
<keyword evidence="6" id="KW-0325">Glycoprotein</keyword>
<proteinExistence type="inferred from homology"/>
<dbReference type="SUPFAM" id="SSF52025">
    <property type="entry name" value="PA domain"/>
    <property type="match status" value="1"/>
</dbReference>
<comment type="caution">
    <text evidence="7">Lacks conserved residue(s) required for the propagation of feature annotation.</text>
</comment>
<dbReference type="FunFam" id="3.50.30.30:FF:000005">
    <property type="entry name" value="subtilisin-like protease SBT1.5"/>
    <property type="match status" value="1"/>
</dbReference>
<keyword evidence="2" id="KW-0645">Protease</keyword>
<dbReference type="InterPro" id="IPR023828">
    <property type="entry name" value="Peptidase_S8_Ser-AS"/>
</dbReference>
<dbReference type="InterPro" id="IPR046450">
    <property type="entry name" value="PA_dom_sf"/>
</dbReference>
<dbReference type="GO" id="GO:0004252">
    <property type="term" value="F:serine-type endopeptidase activity"/>
    <property type="evidence" value="ECO:0007669"/>
    <property type="project" value="InterPro"/>
</dbReference>
<dbReference type="Pfam" id="PF00082">
    <property type="entry name" value="Peptidase_S8"/>
    <property type="match status" value="1"/>
</dbReference>
<dbReference type="InterPro" id="IPR015500">
    <property type="entry name" value="Peptidase_S8_subtilisin-rel"/>
</dbReference>
<dbReference type="CDD" id="cd02120">
    <property type="entry name" value="PA_subtilisin_like"/>
    <property type="match status" value="1"/>
</dbReference>
<dbReference type="InterPro" id="IPR034197">
    <property type="entry name" value="Peptidases_S8_3"/>
</dbReference>
<keyword evidence="5" id="KW-0720">Serine protease</keyword>
<dbReference type="FunFam" id="2.60.40.2310:FF:000001">
    <property type="entry name" value="Subtilisin-like protease SBT1.5"/>
    <property type="match status" value="1"/>
</dbReference>
<evidence type="ECO:0000256" key="3">
    <source>
        <dbReference type="ARBA" id="ARBA00022729"/>
    </source>
</evidence>
<evidence type="ECO:0000256" key="7">
    <source>
        <dbReference type="PROSITE-ProRule" id="PRU01240"/>
    </source>
</evidence>
<dbReference type="CDD" id="cd04852">
    <property type="entry name" value="Peptidases_S8_3"/>
    <property type="match status" value="1"/>
</dbReference>
<evidence type="ECO:0000259" key="9">
    <source>
        <dbReference type="Pfam" id="PF02225"/>
    </source>
</evidence>
<dbReference type="EMBL" id="JADFTS010000009">
    <property type="protein sequence ID" value="KAF9588832.1"/>
    <property type="molecule type" value="Genomic_DNA"/>
</dbReference>
<evidence type="ECO:0000256" key="2">
    <source>
        <dbReference type="ARBA" id="ARBA00022670"/>
    </source>
</evidence>
<organism evidence="11 12">
    <name type="scientific">Coptis chinensis</name>
    <dbReference type="NCBI Taxonomy" id="261450"/>
    <lineage>
        <taxon>Eukaryota</taxon>
        <taxon>Viridiplantae</taxon>
        <taxon>Streptophyta</taxon>
        <taxon>Embryophyta</taxon>
        <taxon>Tracheophyta</taxon>
        <taxon>Spermatophyta</taxon>
        <taxon>Magnoliopsida</taxon>
        <taxon>Ranunculales</taxon>
        <taxon>Ranunculaceae</taxon>
        <taxon>Coptidoideae</taxon>
        <taxon>Coptis</taxon>
    </lineage>
</organism>
<dbReference type="InterPro" id="IPR045051">
    <property type="entry name" value="SBT"/>
</dbReference>
<dbReference type="InterPro" id="IPR003137">
    <property type="entry name" value="PA_domain"/>
</dbReference>
<evidence type="ECO:0000256" key="5">
    <source>
        <dbReference type="ARBA" id="ARBA00022825"/>
    </source>
</evidence>
<dbReference type="PANTHER" id="PTHR10795">
    <property type="entry name" value="PROPROTEIN CONVERTASE SUBTILISIN/KEXIN"/>
    <property type="match status" value="1"/>
</dbReference>
<dbReference type="PRINTS" id="PR00723">
    <property type="entry name" value="SUBTILISIN"/>
</dbReference>
<dbReference type="AlphaFoldDB" id="A0A835LDU8"/>
<keyword evidence="3" id="KW-0732">Signal</keyword>
<dbReference type="Pfam" id="PF17766">
    <property type="entry name" value="fn3_6"/>
    <property type="match status" value="1"/>
</dbReference>
<dbReference type="SUPFAM" id="SSF52743">
    <property type="entry name" value="Subtilisin-like"/>
    <property type="match status" value="1"/>
</dbReference>
<protein>
    <submittedName>
        <fullName evidence="11">Uncharacterized protein</fullName>
    </submittedName>
</protein>
<evidence type="ECO:0000256" key="1">
    <source>
        <dbReference type="ARBA" id="ARBA00011073"/>
    </source>
</evidence>
<dbReference type="InterPro" id="IPR036852">
    <property type="entry name" value="Peptidase_S8/S53_dom_sf"/>
</dbReference>
<evidence type="ECO:0000256" key="4">
    <source>
        <dbReference type="ARBA" id="ARBA00022801"/>
    </source>
</evidence>
<dbReference type="Gene3D" id="3.50.30.30">
    <property type="match status" value="1"/>
</dbReference>
<dbReference type="OrthoDB" id="206201at2759"/>
<dbReference type="InterPro" id="IPR000209">
    <property type="entry name" value="Peptidase_S8/S53_dom"/>
</dbReference>
<comment type="caution">
    <text evidence="11">The sequence shown here is derived from an EMBL/GenBank/DDBJ whole genome shotgun (WGS) entry which is preliminary data.</text>
</comment>
<keyword evidence="12" id="KW-1185">Reference proteome</keyword>
<sequence length="642" mass="69057">MLGRRLFYIISSATFHKDRVELVCLTHWFATSRKLIGARYFNKGYIAGGGHPSFESARDSDGHGTHTLSTAGGNFVPGANVLGFGNGTAKGGSPRSRVAAYKICWPPINDNECFDADIMAAFDAAIHDGVDVLSVSLGGDPIGYLKDGLSIGSFHAHKKGIVVVSSAGNSGPKDGSVSNLSPWMVTVGASTMDREFPAYVALGNKRRFKGESLSGKRLPAGKFYPLINSVDAKTPNASALDAQLCKSGSLDPKKVKNKILVCLRGVTGRVDKGIQAALAGAVGMVLANDVTTGNEVIADAHVLLTSHISYTDGLAVFKYINSTKSPVAHITTPRTKLDTKPAPVMASFSSKGPNTITPEILKPDITAPGVSIIAAYTQATGPTGQSDDKRRVLFNSESGTSMSCPHISGIVGLIKTLHPDWSPSAIKSAIMTTGETRYFISFSLPVIDVSIRCPDLVCSFSYLARVRDNVFEPMLNASDQKATPFSYGAGHVRPNRAMDPGLVYDLILNDYLNFLCSLGYKEEQVKLFSDEPYSCPKSYSVLNFNYPSITVPSLSGSINVTRTVKNVGSPGTYKALIRQPKGISISVEPHLLKFSNVWEEQTFKVTFKVKKAVSSDYVFGMLTWTDGKHYVKSPIVVKADRR</sequence>
<evidence type="ECO:0000313" key="12">
    <source>
        <dbReference type="Proteomes" id="UP000631114"/>
    </source>
</evidence>
<reference evidence="11 12" key="1">
    <citation type="submission" date="2020-10" db="EMBL/GenBank/DDBJ databases">
        <title>The Coptis chinensis genome and diversification of protoberbering-type alkaloids.</title>
        <authorList>
            <person name="Wang B."/>
            <person name="Shu S."/>
            <person name="Song C."/>
            <person name="Liu Y."/>
        </authorList>
    </citation>
    <scope>NUCLEOTIDE SEQUENCE [LARGE SCALE GENOMIC DNA]</scope>
    <source>
        <strain evidence="11">HL-2020</strain>
        <tissue evidence="11">Leaf</tissue>
    </source>
</reference>
<dbReference type="Gene3D" id="3.40.50.200">
    <property type="entry name" value="Peptidase S8/S53 domain"/>
    <property type="match status" value="1"/>
</dbReference>
<evidence type="ECO:0000313" key="11">
    <source>
        <dbReference type="EMBL" id="KAF9588832.1"/>
    </source>
</evidence>
<feature type="domain" description="PA" evidence="9">
    <location>
        <begin position="241"/>
        <end position="315"/>
    </location>
</feature>
<dbReference type="Pfam" id="PF02225">
    <property type="entry name" value="PA"/>
    <property type="match status" value="1"/>
</dbReference>
<gene>
    <name evidence="11" type="ORF">IFM89_016444</name>
</gene>
<evidence type="ECO:0000259" key="10">
    <source>
        <dbReference type="Pfam" id="PF17766"/>
    </source>
</evidence>
<feature type="domain" description="Subtilisin-like protease fibronectin type-III" evidence="10">
    <location>
        <begin position="543"/>
        <end position="637"/>
    </location>
</feature>
<evidence type="ECO:0000256" key="6">
    <source>
        <dbReference type="ARBA" id="ARBA00023180"/>
    </source>
</evidence>
<evidence type="ECO:0000259" key="8">
    <source>
        <dbReference type="Pfam" id="PF00082"/>
    </source>
</evidence>
<dbReference type="PROSITE" id="PS00138">
    <property type="entry name" value="SUBTILASE_SER"/>
    <property type="match status" value="1"/>
</dbReference>